<name>Q9D4Q9_MOUSE</name>
<reference evidence="2" key="8">
    <citation type="journal article" date="2005" name="Science">
        <title>Antisense Transcription in the Mammalian Transcriptome.</title>
        <authorList>
            <consortium name="RIKEN Genome Exploration Research Group and Genome Science Group (Genome Network Project Core Group) and the FANTOM Consortium"/>
        </authorList>
    </citation>
    <scope>NUCLEOTIDE SEQUENCE</scope>
    <source>
        <strain evidence="2">C57BL/6J</strain>
        <tissue evidence="2">Testis</tissue>
    </source>
</reference>
<evidence type="ECO:0000313" key="3">
    <source>
        <dbReference type="MGI" id="MGI:1923113"/>
    </source>
</evidence>
<accession>Q9D4Q9</accession>
<dbReference type="VEuPathDB" id="HostDB:ENSMUSG00000074491"/>
<reference evidence="2" key="5">
    <citation type="journal article" date="2001" name="Nature">
        <title>Functional annotation of a full-length mouse cDNA collection.</title>
        <authorList>
            <consortium name="The RIKEN Genome Exploration Research Group Phase II Team and the FANTOM Consortium"/>
        </authorList>
    </citation>
    <scope>NUCLEOTIDE SEQUENCE</scope>
    <source>
        <strain evidence="2">C57BL/6J</strain>
        <tissue evidence="2">Testis</tissue>
    </source>
</reference>
<dbReference type="EMBL" id="AK016282">
    <property type="protein sequence ID" value="BAB30177.1"/>
    <property type="molecule type" value="mRNA"/>
</dbReference>
<reference evidence="2" key="7">
    <citation type="journal article" date="2005" name="Science">
        <title>The Transcriptional Landscape of the Mammalian Genome.</title>
        <authorList>
            <consortium name="The FANTOM Consortium"/>
            <consortium name="Riken Genome Exploration Research Group and Genome Science Group (Genome Network Project Core Group)"/>
        </authorList>
    </citation>
    <scope>NUCLEOTIDE SEQUENCE</scope>
    <source>
        <strain evidence="2">C57BL/6J</strain>
        <tissue evidence="2">Testis</tissue>
    </source>
</reference>
<evidence type="ECO:0000313" key="2">
    <source>
        <dbReference type="EMBL" id="BAB30177.1"/>
    </source>
</evidence>
<reference evidence="2" key="4">
    <citation type="submission" date="2000-07" db="EMBL/GenBank/DDBJ databases">
        <authorList>
            <person name="Adachi J."/>
            <person name="Aizawa K."/>
            <person name="Akahira S."/>
            <person name="Akimura T."/>
            <person name="Arai A."/>
            <person name="Aono H."/>
            <person name="Arakawa T."/>
            <person name="Bono H."/>
            <person name="Carninci P."/>
            <person name="Fukuda S."/>
            <person name="Fukunishi Y."/>
            <person name="Furuno M."/>
            <person name="Hanagaki T."/>
            <person name="Hara A."/>
            <person name="Hayatsu N."/>
            <person name="Hiramoto K."/>
            <person name="Hiraoka T."/>
            <person name="Hori F."/>
            <person name="Imotani K."/>
            <person name="Ishii Y."/>
            <person name="Itoh M."/>
            <person name="Izawa M."/>
            <person name="Kasukawa T."/>
            <person name="Kato H."/>
            <person name="Kawai J."/>
            <person name="Kojima Y."/>
            <person name="Konno H."/>
            <person name="Kouda M."/>
            <person name="Koya S."/>
            <person name="Kurihara C."/>
            <person name="Matsuyama T."/>
            <person name="Miyazaki A."/>
            <person name="Nishi K."/>
            <person name="Nomura K."/>
            <person name="Numazaki R."/>
            <person name="Ohno M."/>
            <person name="Okazaki Y."/>
            <person name="Okido T."/>
            <person name="Owa C."/>
            <person name="Saito H."/>
            <person name="Saito R."/>
            <person name="Sakai C."/>
            <person name="Sakai K."/>
            <person name="Sano H."/>
            <person name="Sasaki D."/>
            <person name="Shibata K."/>
            <person name="Shibata Y."/>
            <person name="Shinagawa A."/>
            <person name="Shiraki T."/>
            <person name="Sogabe Y."/>
            <person name="Suzuki H."/>
            <person name="Tagami M."/>
            <person name="Tagawa A."/>
            <person name="Takahashi F."/>
            <person name="Tanaka T."/>
            <person name="Tejima Y."/>
            <person name="Toya T."/>
            <person name="Yamamura T."/>
            <person name="Yasunishi A."/>
            <person name="Yoshida K."/>
            <person name="Yoshino M."/>
            <person name="Muramatsu M."/>
            <person name="Hayashizaki Y."/>
        </authorList>
    </citation>
    <scope>NUCLEOTIDE SEQUENCE</scope>
    <source>
        <strain evidence="2">C57BL/6J</strain>
        <tissue evidence="2">Testis</tissue>
    </source>
</reference>
<reference evidence="2" key="2">
    <citation type="journal article" date="2000" name="Genome Res.">
        <title>Normalization and subtraction of cap-trapper-selected cDNAs to prepare full-length cDNA libraries for rapid discovery of new genes.</title>
        <authorList>
            <person name="Carninci P."/>
            <person name="Shibata Y."/>
            <person name="Hayatsu N."/>
            <person name="Sugahara Y."/>
            <person name="Shibata K."/>
            <person name="Itoh M."/>
            <person name="Konno H."/>
            <person name="Okazaki Y."/>
            <person name="Muramatsu M."/>
            <person name="Hayashizaki Y."/>
        </authorList>
    </citation>
    <scope>NUCLEOTIDE SEQUENCE</scope>
    <source>
        <strain evidence="2">C57BL/6J</strain>
        <tissue evidence="2">Testis</tissue>
    </source>
</reference>
<organism evidence="2">
    <name type="scientific">Mus musculus</name>
    <name type="common">Mouse</name>
    <dbReference type="NCBI Taxonomy" id="10090"/>
    <lineage>
        <taxon>Eukaryota</taxon>
        <taxon>Metazoa</taxon>
        <taxon>Chordata</taxon>
        <taxon>Craniata</taxon>
        <taxon>Vertebrata</taxon>
        <taxon>Euteleostomi</taxon>
        <taxon>Mammalia</taxon>
        <taxon>Eutheria</taxon>
        <taxon>Euarchontoglires</taxon>
        <taxon>Glires</taxon>
        <taxon>Rodentia</taxon>
        <taxon>Myomorpha</taxon>
        <taxon>Muroidea</taxon>
        <taxon>Muridae</taxon>
        <taxon>Murinae</taxon>
        <taxon>Mus</taxon>
        <taxon>Mus</taxon>
    </lineage>
</organism>
<evidence type="ECO:0000256" key="1">
    <source>
        <dbReference type="SAM" id="MobiDB-lite"/>
    </source>
</evidence>
<protein>
    <submittedName>
        <fullName evidence="2">Uncharacterized protein</fullName>
    </submittedName>
</protein>
<reference evidence="2" key="3">
    <citation type="journal article" date="2000" name="Genome Res.">
        <title>RIKEN integrated sequence analysis (RISA) system--384-format sequencing pipeline with 384 multicapillary sequencer.</title>
        <authorList>
            <person name="Shibata K."/>
            <person name="Itoh M."/>
            <person name="Aizawa K."/>
            <person name="Nagaoka S."/>
            <person name="Sasaki N."/>
            <person name="Carninci P."/>
            <person name="Konno H."/>
            <person name="Akiyama J."/>
            <person name="Nishi K."/>
            <person name="Kitsunai T."/>
            <person name="Tashiro H."/>
            <person name="Itoh M."/>
            <person name="Sumi N."/>
            <person name="Ishii Y."/>
            <person name="Nakamura S."/>
            <person name="Hazama M."/>
            <person name="Nishine T."/>
            <person name="Harada A."/>
            <person name="Yamamoto R."/>
            <person name="Matsumoto H."/>
            <person name="Sakaguchi S."/>
            <person name="Ikegami T."/>
            <person name="Kashiwagi K."/>
            <person name="Fujiwake S."/>
            <person name="Inoue K."/>
            <person name="Togawa Y."/>
            <person name="Izawa M."/>
            <person name="Ohara E."/>
            <person name="Watahiki M."/>
            <person name="Yoneda Y."/>
            <person name="Ishikawa T."/>
            <person name="Ozawa K."/>
            <person name="Tanaka T."/>
            <person name="Matsuura S."/>
            <person name="Kawai J."/>
            <person name="Okazaki Y."/>
            <person name="Muramatsu M."/>
            <person name="Inoue Y."/>
            <person name="Kira A."/>
            <person name="Hayashizaki Y."/>
        </authorList>
    </citation>
    <scope>NUCLEOTIDE SEQUENCE</scope>
    <source>
        <strain evidence="2">C57BL/6J</strain>
        <tissue evidence="2">Testis</tissue>
    </source>
</reference>
<feature type="region of interest" description="Disordered" evidence="1">
    <location>
        <begin position="1"/>
        <end position="56"/>
    </location>
</feature>
<dbReference type="ExpressionAtlas" id="Q9D4Q9">
    <property type="expression patterns" value="baseline and differential"/>
</dbReference>
<dbReference type="AGR" id="MGI:1923113"/>
<dbReference type="HOGENOM" id="CLU_1937422_0_0_1"/>
<dbReference type="Antibodypedia" id="2674">
    <property type="antibodies" value="102 antibodies from 22 providers"/>
</dbReference>
<dbReference type="AlphaFoldDB" id="Q9D4Q9"/>
<reference evidence="2" key="6">
    <citation type="journal article" date="2002" name="Nature">
        <title>Analysis of the mouse transcriptome based on functional annotation of 60,770 full-length cDNAs.</title>
        <authorList>
            <consortium name="The FANTOM Consortium and the RIKEN Genome Exploration Research Group Phase I and II Team"/>
        </authorList>
    </citation>
    <scope>NUCLEOTIDE SEQUENCE</scope>
    <source>
        <strain evidence="2">C57BL/6J</strain>
        <tissue evidence="2">Testis</tissue>
    </source>
</reference>
<sequence>MYQPGRHNTLPGNGLEIGQSNRSQETPLHPSFFFPGSTWGSPRGPNRQTGVSPQALGSIFPDQIHPSVPTQPRLLPLRSPSIDISDLQELRESWKLETCAGRWLCACSRWLCACRCRASPLGGSFLIFTQ</sequence>
<dbReference type="MGI" id="MGI:1923113">
    <property type="gene designation" value="Clec4g"/>
</dbReference>
<proteinExistence type="evidence at transcript level"/>
<dbReference type="Bgee" id="ENSMUSG00000074491">
    <property type="expression patterns" value="Expressed in left lobe of liver and 42 other cell types or tissues"/>
</dbReference>
<gene>
    <name evidence="3" type="primary">Clec4g</name>
</gene>
<reference evidence="2" key="1">
    <citation type="journal article" date="1999" name="Methods Enzymol.">
        <title>High-efficiency full-length cDNA cloning.</title>
        <authorList>
            <person name="Carninci P."/>
            <person name="Hayashizaki Y."/>
        </authorList>
    </citation>
    <scope>NUCLEOTIDE SEQUENCE</scope>
    <source>
        <strain evidence="2">C57BL/6J</strain>
        <tissue evidence="2">Testis</tissue>
    </source>
</reference>